<sequence length="172" mass="18465">MLDRLNLPASLFPPTGDFLIRRATGDDLPSLLQLLLEDPISAARGDALSGVDHAVYATALERVTSDPGNDQLVVIAEGGDVVASLQLTLIPGLARKGSTRLLVEAVLVASERRSAGIGSALMQWVTERAAIDLDASIVQLTSDAARTDARRFYQRLGFTDSHVGFKYHVPTR</sequence>
<dbReference type="Pfam" id="PF00583">
    <property type="entry name" value="Acetyltransf_1"/>
    <property type="match status" value="1"/>
</dbReference>
<gene>
    <name evidence="4" type="ORF">C1I63_18570</name>
</gene>
<dbReference type="InterPro" id="IPR050832">
    <property type="entry name" value="Bact_Acetyltransf"/>
</dbReference>
<evidence type="ECO:0000259" key="3">
    <source>
        <dbReference type="PROSITE" id="PS51186"/>
    </source>
</evidence>
<dbReference type="PANTHER" id="PTHR43877:SF2">
    <property type="entry name" value="AMINOALKYLPHOSPHONATE N-ACETYLTRANSFERASE-RELATED"/>
    <property type="match status" value="1"/>
</dbReference>
<dbReference type="SUPFAM" id="SSF55729">
    <property type="entry name" value="Acyl-CoA N-acyltransferases (Nat)"/>
    <property type="match status" value="1"/>
</dbReference>
<accession>A0A2T4UNY8</accession>
<dbReference type="AlphaFoldDB" id="A0A2T4UNY8"/>
<dbReference type="Gene3D" id="3.40.630.30">
    <property type="match status" value="1"/>
</dbReference>
<dbReference type="PROSITE" id="PS51186">
    <property type="entry name" value="GNAT"/>
    <property type="match status" value="1"/>
</dbReference>
<dbReference type="Proteomes" id="UP000241085">
    <property type="component" value="Unassembled WGS sequence"/>
</dbReference>
<comment type="caution">
    <text evidence="4">The sequence shown here is derived from an EMBL/GenBank/DDBJ whole genome shotgun (WGS) entry which is preliminary data.</text>
</comment>
<proteinExistence type="predicted"/>
<name>A0A2T4UNY8_9MICO</name>
<dbReference type="InterPro" id="IPR000182">
    <property type="entry name" value="GNAT_dom"/>
</dbReference>
<evidence type="ECO:0000313" key="4">
    <source>
        <dbReference type="EMBL" id="PTL71243.1"/>
    </source>
</evidence>
<dbReference type="CDD" id="cd04301">
    <property type="entry name" value="NAT_SF"/>
    <property type="match status" value="1"/>
</dbReference>
<dbReference type="GO" id="GO:0016747">
    <property type="term" value="F:acyltransferase activity, transferring groups other than amino-acyl groups"/>
    <property type="evidence" value="ECO:0007669"/>
    <property type="project" value="InterPro"/>
</dbReference>
<evidence type="ECO:0000256" key="2">
    <source>
        <dbReference type="ARBA" id="ARBA00023315"/>
    </source>
</evidence>
<dbReference type="RefSeq" id="WP_107576050.1">
    <property type="nucleotide sequence ID" value="NZ_PZPL01000002.1"/>
</dbReference>
<feature type="domain" description="N-acetyltransferase" evidence="3">
    <location>
        <begin position="18"/>
        <end position="172"/>
    </location>
</feature>
<evidence type="ECO:0000313" key="5">
    <source>
        <dbReference type="Proteomes" id="UP000241085"/>
    </source>
</evidence>
<dbReference type="InterPro" id="IPR016181">
    <property type="entry name" value="Acyl_CoA_acyltransferase"/>
</dbReference>
<dbReference type="PANTHER" id="PTHR43877">
    <property type="entry name" value="AMINOALKYLPHOSPHONATE N-ACETYLTRANSFERASE-RELATED-RELATED"/>
    <property type="match status" value="1"/>
</dbReference>
<keyword evidence="5" id="KW-1185">Reference proteome</keyword>
<keyword evidence="2" id="KW-0012">Acyltransferase</keyword>
<keyword evidence="1 4" id="KW-0808">Transferase</keyword>
<protein>
    <submittedName>
        <fullName evidence="4">GNAT family N-acetyltransferase</fullName>
    </submittedName>
</protein>
<reference evidence="4 5" key="1">
    <citation type="submission" date="2018-03" db="EMBL/GenBank/DDBJ databases">
        <title>Bacteriophage NCPPB3778 and a type I-E CRISPR drive the evolution of the US Biological Select Agent, Rathayibacter toxicus.</title>
        <authorList>
            <person name="Davis E.W.II."/>
            <person name="Tabima J.F."/>
            <person name="Weisberg A.J."/>
            <person name="Dantas Lopes L."/>
            <person name="Wiseman M.S."/>
            <person name="Wiseman M.S."/>
            <person name="Pupko T."/>
            <person name="Belcher M.S."/>
            <person name="Sechler A.J."/>
            <person name="Tancos M.A."/>
            <person name="Schroeder B.K."/>
            <person name="Murray T.D."/>
            <person name="Luster D.G."/>
            <person name="Schneider W.L."/>
            <person name="Rogers E."/>
            <person name="Andreote F.D."/>
            <person name="Grunwald N.J."/>
            <person name="Putnam M.L."/>
            <person name="Chang J.H."/>
        </authorList>
    </citation>
    <scope>NUCLEOTIDE SEQUENCE [LARGE SCALE GENOMIC DNA]</scope>
    <source>
        <strain evidence="4 5">DSM 15933</strain>
    </source>
</reference>
<organism evidence="4 5">
    <name type="scientific">Rathayibacter caricis DSM 15933</name>
    <dbReference type="NCBI Taxonomy" id="1328867"/>
    <lineage>
        <taxon>Bacteria</taxon>
        <taxon>Bacillati</taxon>
        <taxon>Actinomycetota</taxon>
        <taxon>Actinomycetes</taxon>
        <taxon>Micrococcales</taxon>
        <taxon>Microbacteriaceae</taxon>
        <taxon>Rathayibacter</taxon>
    </lineage>
</organism>
<evidence type="ECO:0000256" key="1">
    <source>
        <dbReference type="ARBA" id="ARBA00022679"/>
    </source>
</evidence>
<dbReference type="EMBL" id="PZPL01000002">
    <property type="protein sequence ID" value="PTL71243.1"/>
    <property type="molecule type" value="Genomic_DNA"/>
</dbReference>